<name>A0A1F6VB14_9PROT</name>
<protein>
    <submittedName>
        <fullName evidence="1">Uncharacterized protein</fullName>
    </submittedName>
</protein>
<evidence type="ECO:0000313" key="1">
    <source>
        <dbReference type="EMBL" id="OGI66853.1"/>
    </source>
</evidence>
<accession>A0A1F6VB14</accession>
<reference evidence="1 2" key="1">
    <citation type="journal article" date="2016" name="Nat. Commun.">
        <title>Thousands of microbial genomes shed light on interconnected biogeochemical processes in an aquifer system.</title>
        <authorList>
            <person name="Anantharaman K."/>
            <person name="Brown C.T."/>
            <person name="Hug L.A."/>
            <person name="Sharon I."/>
            <person name="Castelle C.J."/>
            <person name="Probst A.J."/>
            <person name="Thomas B.C."/>
            <person name="Singh A."/>
            <person name="Wilkins M.J."/>
            <person name="Karaoz U."/>
            <person name="Brodie E.L."/>
            <person name="Williams K.H."/>
            <person name="Hubbard S.S."/>
            <person name="Banfield J.F."/>
        </authorList>
    </citation>
    <scope>NUCLEOTIDE SEQUENCE [LARGE SCALE GENOMIC DNA]</scope>
</reference>
<sequence length="109" mass="11666">MDKDFAHIANDMITGIEALRQAAPDAMKAFAALRGCAAGARAICGAEREVVTAEPVPFTARGAHRQTNLLLSLFLSARGERGFDRADTNLSFGIATIDTLRQRPRGHAS</sequence>
<organism evidence="1 2">
    <name type="scientific">Candidatus Muproteobacteria bacterium RBG_16_60_9</name>
    <dbReference type="NCBI Taxonomy" id="1817755"/>
    <lineage>
        <taxon>Bacteria</taxon>
        <taxon>Pseudomonadati</taxon>
        <taxon>Pseudomonadota</taxon>
        <taxon>Candidatus Muproteobacteria</taxon>
    </lineage>
</organism>
<proteinExistence type="predicted"/>
<gene>
    <name evidence="1" type="ORF">A2W18_02655</name>
</gene>
<dbReference type="AlphaFoldDB" id="A0A1F6VB14"/>
<dbReference type="Proteomes" id="UP000179076">
    <property type="component" value="Unassembled WGS sequence"/>
</dbReference>
<comment type="caution">
    <text evidence="1">The sequence shown here is derived from an EMBL/GenBank/DDBJ whole genome shotgun (WGS) entry which is preliminary data.</text>
</comment>
<evidence type="ECO:0000313" key="2">
    <source>
        <dbReference type="Proteomes" id="UP000179076"/>
    </source>
</evidence>
<dbReference type="EMBL" id="MFSP01000076">
    <property type="protein sequence ID" value="OGI66853.1"/>
    <property type="molecule type" value="Genomic_DNA"/>
</dbReference>